<dbReference type="InterPro" id="IPR045584">
    <property type="entry name" value="Pilin-like"/>
</dbReference>
<keyword evidence="7" id="KW-0732">Signal</keyword>
<feature type="domain" description="Trimeric autotransporter adhesin YadA-like stalk" evidence="13">
    <location>
        <begin position="405"/>
        <end position="432"/>
    </location>
</feature>
<feature type="domain" description="Trimeric autotransporter adhesin YadA-like C-terminal membrane anchor" evidence="11">
    <location>
        <begin position="1074"/>
        <end position="1133"/>
    </location>
</feature>
<evidence type="ECO:0000256" key="4">
    <source>
        <dbReference type="ARBA" id="ARBA00022448"/>
    </source>
</evidence>
<sequence>MNKAYRSVWNASSATWVAAPESVKGRRGGGPGIATIVKTLAVVGVGGLALSAYADESAAGTASMLVSNSADQMAPASALAAQNLMLAGSLPAGSGVDLSGLDRVYKTAAYYSRVAGLADDTGTSPPSDAARAAGSGSIAIGSNAFTPGGAAVAVGVQSFASAKDSVALGAGSVADEANTVSVGSDGSGSYVAYDASGKAYTIQNQANTRRIVNMAAGHGDTDAVNVGQLRAVTGLLGGDAGIVADGTIAAPSYRVQGFTEHDVGSALTALDDGVNANGARIKNLAIDIDNGTIGLVRQDPATRAITVAAATDGTTVDFTGTAGTRRLQGVAAGIEDSDALNVAQLKSAGFHFDSAGSIMNGAVTYDAGTSAAGSPTITLDPGVGDSVYFRDGNRAAGHLPAGTVISNVANGIQDTDAANVGQVYDMINASTPGGGANQTRVMSMSSAQPQRGPNVNTDGLDVTYDTAAYYSQVAGRGDDRGTAPPSDVARATANGSIAIGSNALTTGTAGTAVGVQAYTSASDAVALGSGSVADQANTVSVGSRGASYTAYDASGKAYTITNEANTRRIVNLAAGWTDTDAANVGQLRAAGLQVDTGGNVTNAFVAYDDTSRSQVTLGGSGGTRITNLAAGTADRDAVNVGQLRTAGLQVDTGGNVTNAFVAYDDATKSSVTLAGANGTKISNLTAGSADSDAVNAAQLRALASTLGGGADLSANGTIISPTYHMQGGTQHTVGGALDTLDSGLSSLQQQVSTSGIGLVAQDPVSHTITVGANTGGSIVNISGSAGDRVLTGVAAGQVKPMSGDAINGAQLYANASSVASALGGGAAVKPDGTLSAPAYSVGGATVNNVGDAITNLDGRVTQNTTAITNLQTTVTQIAGSAANAVQYDSSAHDKVTLGGVDANRKVSLTNLTDATLSDTSTDAVTGAQLYATNQQVASLDQAVQNVASAGSKYLAVNTSSGAANASGSSSLAVGGGASASGNASTAIGDQASATGSNSVAIGANSVAARNDTVSVGSAGNERQITNVAAGTVSTDAVNVGQLNNAMGGMNGRIDDVDRSARRGIAAASALNIVTPYLPGRTTLNAGVASYRGQAALGIGLSRWNQKGTVNYNLGVSSAGGNSTIVRAGIGIVFGG</sequence>
<evidence type="ECO:0000256" key="3">
    <source>
        <dbReference type="ARBA" id="ARBA00005848"/>
    </source>
</evidence>
<evidence type="ECO:0000313" key="15">
    <source>
        <dbReference type="EMBL" id="RQH09082.1"/>
    </source>
</evidence>
<dbReference type="Gene3D" id="1.20.5.170">
    <property type="match status" value="4"/>
</dbReference>
<keyword evidence="16" id="KW-1185">Reference proteome</keyword>
<dbReference type="RefSeq" id="WP_124149782.1">
    <property type="nucleotide sequence ID" value="NZ_RQIS01000002.1"/>
</dbReference>
<comment type="caution">
    <text evidence="15">The sequence shown here is derived from an EMBL/GenBank/DDBJ whole genome shotgun (WGS) entry which is preliminary data.</text>
</comment>
<evidence type="ECO:0000256" key="7">
    <source>
        <dbReference type="ARBA" id="ARBA00022729"/>
    </source>
</evidence>
<protein>
    <recommendedName>
        <fullName evidence="17">Adhesin</fullName>
    </recommendedName>
</protein>
<comment type="similarity">
    <text evidence="3">Belongs to the autotransporter-2 (AT-2) (TC 1.B.40) family.</text>
</comment>
<evidence type="ECO:0000256" key="10">
    <source>
        <dbReference type="ARBA" id="ARBA00023237"/>
    </source>
</evidence>
<feature type="domain" description="Trimeric autotransporter adhesin YadA-like head" evidence="12">
    <location>
        <begin position="150"/>
        <end position="172"/>
    </location>
</feature>
<evidence type="ECO:0008006" key="17">
    <source>
        <dbReference type="Google" id="ProtNLM"/>
    </source>
</evidence>
<feature type="domain" description="Trimeric autotransporter adhesin YadA-like stalk" evidence="13">
    <location>
        <begin position="1023"/>
        <end position="1058"/>
    </location>
</feature>
<keyword evidence="8" id="KW-0653">Protein transport</keyword>
<evidence type="ECO:0000313" key="16">
    <source>
        <dbReference type="Proteomes" id="UP000272778"/>
    </source>
</evidence>
<accession>A0A3N6NJ01</accession>
<evidence type="ECO:0000256" key="5">
    <source>
        <dbReference type="ARBA" id="ARBA00022452"/>
    </source>
</evidence>
<name>A0A3N6NJ01_9BURK</name>
<feature type="domain" description="Trimeric autotransporter adhesin YadA-like stalk" evidence="13">
    <location>
        <begin position="210"/>
        <end position="247"/>
    </location>
</feature>
<feature type="domain" description="Trimeric autotransporter adhesin YadA-like head" evidence="12">
    <location>
        <begin position="506"/>
        <end position="531"/>
    </location>
</feature>
<feature type="domain" description="Trimeric autotransporter adhesin YadA-like head" evidence="12">
    <location>
        <begin position="489"/>
        <end position="503"/>
    </location>
</feature>
<evidence type="ECO:0000259" key="12">
    <source>
        <dbReference type="Pfam" id="PF05658"/>
    </source>
</evidence>
<dbReference type="GO" id="GO:0009986">
    <property type="term" value="C:cell surface"/>
    <property type="evidence" value="ECO:0007669"/>
    <property type="project" value="UniProtKB-SubCell"/>
</dbReference>
<feature type="domain" description="Trimeric autotransporter adhesin YadA-like stalk" evidence="13">
    <location>
        <begin position="790"/>
        <end position="828"/>
    </location>
</feature>
<dbReference type="InterPro" id="IPR011049">
    <property type="entry name" value="Serralysin-like_metalloprot_C"/>
</dbReference>
<dbReference type="GO" id="GO:0009279">
    <property type="term" value="C:cell outer membrane"/>
    <property type="evidence" value="ECO:0007669"/>
    <property type="project" value="UniProtKB-SubCell"/>
</dbReference>
<feature type="domain" description="ESPR" evidence="14">
    <location>
        <begin position="1"/>
        <end position="49"/>
    </location>
</feature>
<feature type="domain" description="Trimeric autotransporter adhesin YadA-like stalk" evidence="13">
    <location>
        <begin position="680"/>
        <end position="717"/>
    </location>
</feature>
<keyword evidence="6" id="KW-0812">Transmembrane</keyword>
<feature type="domain" description="Trimeric autotransporter adhesin YadA-like stalk" evidence="13">
    <location>
        <begin position="326"/>
        <end position="348"/>
    </location>
</feature>
<dbReference type="Pfam" id="PF05658">
    <property type="entry name" value="YadA_head"/>
    <property type="match status" value="5"/>
</dbReference>
<proteinExistence type="inferred from homology"/>
<dbReference type="EMBL" id="RQIS01000002">
    <property type="protein sequence ID" value="RQH09082.1"/>
    <property type="molecule type" value="Genomic_DNA"/>
</dbReference>
<keyword evidence="4" id="KW-0813">Transport</keyword>
<dbReference type="InterPro" id="IPR024973">
    <property type="entry name" value="ESPR"/>
</dbReference>
<evidence type="ECO:0000259" key="13">
    <source>
        <dbReference type="Pfam" id="PF05662"/>
    </source>
</evidence>
<dbReference type="Pfam" id="PF13018">
    <property type="entry name" value="ESPR"/>
    <property type="match status" value="1"/>
</dbReference>
<dbReference type="OrthoDB" id="1632057at2"/>
<evidence type="ECO:0000259" key="14">
    <source>
        <dbReference type="Pfam" id="PF13018"/>
    </source>
</evidence>
<dbReference type="SUPFAM" id="SSF54523">
    <property type="entry name" value="Pili subunits"/>
    <property type="match status" value="1"/>
</dbReference>
<keyword evidence="10" id="KW-0998">Cell outer membrane</keyword>
<dbReference type="InterPro" id="IPR005594">
    <property type="entry name" value="YadA_C"/>
</dbReference>
<dbReference type="Proteomes" id="UP000272778">
    <property type="component" value="Unassembled WGS sequence"/>
</dbReference>
<evidence type="ECO:0000259" key="11">
    <source>
        <dbReference type="Pfam" id="PF03895"/>
    </source>
</evidence>
<dbReference type="Pfam" id="PF05662">
    <property type="entry name" value="YadA_stalk"/>
    <property type="match status" value="9"/>
</dbReference>
<feature type="domain" description="Trimeric autotransporter adhesin YadA-like head" evidence="12">
    <location>
        <begin position="993"/>
        <end position="1017"/>
    </location>
</feature>
<keyword evidence="9" id="KW-0472">Membrane</keyword>
<dbReference type="GO" id="GO:0015031">
    <property type="term" value="P:protein transport"/>
    <property type="evidence" value="ECO:0007669"/>
    <property type="project" value="UniProtKB-KW"/>
</dbReference>
<keyword evidence="5" id="KW-1134">Transmembrane beta strand</keyword>
<dbReference type="Gene3D" id="6.10.250.2040">
    <property type="match status" value="2"/>
</dbReference>
<evidence type="ECO:0000256" key="1">
    <source>
        <dbReference type="ARBA" id="ARBA00004241"/>
    </source>
</evidence>
<dbReference type="Pfam" id="PF03895">
    <property type="entry name" value="YadA_anchor"/>
    <property type="match status" value="1"/>
</dbReference>
<evidence type="ECO:0000256" key="9">
    <source>
        <dbReference type="ARBA" id="ARBA00023136"/>
    </source>
</evidence>
<gene>
    <name evidence="15" type="ORF">D1Y85_04255</name>
</gene>
<evidence type="ECO:0000256" key="6">
    <source>
        <dbReference type="ARBA" id="ARBA00022692"/>
    </source>
</evidence>
<dbReference type="InterPro" id="IPR008635">
    <property type="entry name" value="Coiled_stalk_dom"/>
</dbReference>
<feature type="domain" description="Trimeric autotransporter adhesin YadA-like head" evidence="12">
    <location>
        <begin position="965"/>
        <end position="991"/>
    </location>
</feature>
<reference evidence="15 16" key="1">
    <citation type="submission" date="2018-11" db="EMBL/GenBank/DDBJ databases">
        <title>Paraburkholderia sp. DHOA04, isolated from soil.</title>
        <authorList>
            <person name="Gao Z.-H."/>
            <person name="Qiu L.-H."/>
            <person name="Fu J.-C."/>
        </authorList>
    </citation>
    <scope>NUCLEOTIDE SEQUENCE [LARGE SCALE GENOMIC DNA]</scope>
    <source>
        <strain evidence="15 16">DHOA04</strain>
    </source>
</reference>
<dbReference type="Gene3D" id="2.60.40.4050">
    <property type="match status" value="1"/>
</dbReference>
<feature type="domain" description="Trimeric autotransporter adhesin YadA-like stalk" evidence="13">
    <location>
        <begin position="908"/>
        <end position="949"/>
    </location>
</feature>
<dbReference type="Gene3D" id="2.150.10.10">
    <property type="entry name" value="Serralysin-like metalloprotease, C-terminal"/>
    <property type="match status" value="2"/>
</dbReference>
<evidence type="ECO:0000256" key="2">
    <source>
        <dbReference type="ARBA" id="ARBA00004442"/>
    </source>
</evidence>
<evidence type="ECO:0000256" key="8">
    <source>
        <dbReference type="ARBA" id="ARBA00022927"/>
    </source>
</evidence>
<comment type="subcellular location">
    <subcellularLocation>
        <location evidence="2">Cell outer membrane</location>
    </subcellularLocation>
    <subcellularLocation>
        <location evidence="1">Cell surface</location>
    </subcellularLocation>
</comment>
<dbReference type="SUPFAM" id="SSF101967">
    <property type="entry name" value="Adhesin YadA, collagen-binding domain"/>
    <property type="match status" value="6"/>
</dbReference>
<dbReference type="InterPro" id="IPR008640">
    <property type="entry name" value="Adhesin_Head_dom"/>
</dbReference>
<organism evidence="15 16">
    <name type="scientific">Paraburkholderia dinghuensis</name>
    <dbReference type="NCBI Taxonomy" id="2305225"/>
    <lineage>
        <taxon>Bacteria</taxon>
        <taxon>Pseudomonadati</taxon>
        <taxon>Pseudomonadota</taxon>
        <taxon>Betaproteobacteria</taxon>
        <taxon>Burkholderiales</taxon>
        <taxon>Burkholderiaceae</taxon>
        <taxon>Paraburkholderia</taxon>
    </lineage>
</organism>
<feature type="domain" description="Trimeric autotransporter adhesin YadA-like stalk" evidence="13">
    <location>
        <begin position="568"/>
        <end position="608"/>
    </location>
</feature>
<dbReference type="AlphaFoldDB" id="A0A3N6NJ01"/>
<feature type="domain" description="Trimeric autotransporter adhesin YadA-like stalk" evidence="13">
    <location>
        <begin position="624"/>
        <end position="665"/>
    </location>
</feature>
<dbReference type="Gene3D" id="3.30.1300.30">
    <property type="entry name" value="GSPII I/J protein-like"/>
    <property type="match status" value="1"/>
</dbReference>